<dbReference type="AlphaFoldDB" id="A0A7I8WBW7"/>
<organism evidence="4 5">
    <name type="scientific">Dimorphilus gyrociliatus</name>
    <dbReference type="NCBI Taxonomy" id="2664684"/>
    <lineage>
        <taxon>Eukaryota</taxon>
        <taxon>Metazoa</taxon>
        <taxon>Spiralia</taxon>
        <taxon>Lophotrochozoa</taxon>
        <taxon>Annelida</taxon>
        <taxon>Polychaeta</taxon>
        <taxon>Polychaeta incertae sedis</taxon>
        <taxon>Dinophilidae</taxon>
        <taxon>Dimorphilus</taxon>
    </lineage>
</organism>
<dbReference type="EMBL" id="CAJFCJ010000028">
    <property type="protein sequence ID" value="CAD5125617.1"/>
    <property type="molecule type" value="Genomic_DNA"/>
</dbReference>
<comment type="caution">
    <text evidence="4">The sequence shown here is derived from an EMBL/GenBank/DDBJ whole genome shotgun (WGS) entry which is preliminary data.</text>
</comment>
<keyword evidence="5" id="KW-1185">Reference proteome</keyword>
<dbReference type="InterPro" id="IPR036322">
    <property type="entry name" value="WD40_repeat_dom_sf"/>
</dbReference>
<dbReference type="Pfam" id="PF23752">
    <property type="entry name" value="Beta-prop_WDR11_2nd"/>
    <property type="match status" value="1"/>
</dbReference>
<dbReference type="PANTHER" id="PTHR14593">
    <property type="entry name" value="WD REPEAT-CONTAINING PROTEIN 11"/>
    <property type="match status" value="1"/>
</dbReference>
<dbReference type="Gene3D" id="2.130.10.10">
    <property type="entry name" value="YVTN repeat-like/Quinoprotein amine dehydrogenase"/>
    <property type="match status" value="2"/>
</dbReference>
<dbReference type="Proteomes" id="UP000549394">
    <property type="component" value="Unassembled WGS sequence"/>
</dbReference>
<reference evidence="4 5" key="1">
    <citation type="submission" date="2020-08" db="EMBL/GenBank/DDBJ databases">
        <authorList>
            <person name="Hejnol A."/>
        </authorList>
    </citation>
    <scope>NUCLEOTIDE SEQUENCE [LARGE SCALE GENOMIC DNA]</scope>
</reference>
<dbReference type="GO" id="GO:0005737">
    <property type="term" value="C:cytoplasm"/>
    <property type="evidence" value="ECO:0007669"/>
    <property type="project" value="TreeGrafter"/>
</dbReference>
<accession>A0A7I8WBW7</accession>
<dbReference type="SUPFAM" id="SSF50978">
    <property type="entry name" value="WD40 repeat-like"/>
    <property type="match status" value="1"/>
</dbReference>
<evidence type="ECO:0000313" key="4">
    <source>
        <dbReference type="EMBL" id="CAD5125617.1"/>
    </source>
</evidence>
<evidence type="ECO:0000259" key="2">
    <source>
        <dbReference type="Pfam" id="PF23752"/>
    </source>
</evidence>
<dbReference type="InterPro" id="IPR015943">
    <property type="entry name" value="WD40/YVTN_repeat-like_dom_sf"/>
</dbReference>
<dbReference type="InterPro" id="IPR039694">
    <property type="entry name" value="WDR11"/>
</dbReference>
<sequence length="773" mass="87177">MYEVRATSDSFRVTKNARIYAISSCPLTEKRICLIVSDGRILIWQLHTVDDIDEKFSPKFSLSDIIKPEYTDQDNKRLKFIMTGMMNGLGNNLTIKMCPPLTTKNLQDYLPLLAVGNGYGNVQIYDLSNGSLKREFSVHSCQVRGIEWLGLKKFISFAYPSLGYNGQVRNEIVICDISSGRSHFFRPNRDEEAPIEGLRVSHFKQYVTILFKERPFELWDLKTETLLRQMPSSFPKLFAVEWSPNPASRLKKKHPLEVEPTGEPSMSDSVTSIKSSDAEICSKECLFLSDTEGGVYQLIIEGNILKEGPKIALDNSVNAITSIARKGDIMLLGDTEGNLCVTDLKNRVNRVCPTNKNWVKKTKFGPGKGNMKFLSLFNDSVDIRDAGPLSKLDPISVLKCPKDVSKITDVDWAASDRPVIVCQDGTIKIFDMNLKTCSSSFDEFILAEPIFSPYIISPKHSLAAKSLLQHQSWREEYSFNLECETEIQPSVLEALKAIDDDIKSYMINCKFGIAERALITSTLFGDEFDFAFWTVALHYLRRSVIFEKQKTESPPNDPEDKDLFVPTPSRVVQTTDLLKLEDDNQGSILVDEIADESLESSFDILADRLTFKKRELARAFLHDQKRTTADHTRTCAESLLLLGQAERAVQLFLETDAGDDNYYVDCLRACLVASIRSSGASQSTIKLVATSLIANGKLIEGVQLLCLIEKGVDACRYLQTYGQWYKAAWLAKSTLSDSECDDVIKRWTEHLSSNTINEKVKNFLNKKHLPLNY</sequence>
<dbReference type="PANTHER" id="PTHR14593:SF5">
    <property type="entry name" value="WD REPEAT-CONTAINING PROTEIN 11"/>
    <property type="match status" value="1"/>
</dbReference>
<feature type="domain" description="WDR11 TPR" evidence="3">
    <location>
        <begin position="499"/>
        <end position="754"/>
    </location>
</feature>
<dbReference type="InterPro" id="IPR057853">
    <property type="entry name" value="Beta-prop_WDR11_2nd"/>
</dbReference>
<gene>
    <name evidence="4" type="ORF">DGYR_LOCUS12964</name>
</gene>
<proteinExistence type="predicted"/>
<dbReference type="InterPro" id="IPR057854">
    <property type="entry name" value="TPR_WDR11"/>
</dbReference>
<feature type="region of interest" description="Disordered" evidence="1">
    <location>
        <begin position="251"/>
        <end position="270"/>
    </location>
</feature>
<name>A0A7I8WBW7_9ANNE</name>
<feature type="domain" description="WDR11 second beta-propeller" evidence="2">
    <location>
        <begin position="110"/>
        <end position="368"/>
    </location>
</feature>
<evidence type="ECO:0000313" key="5">
    <source>
        <dbReference type="Proteomes" id="UP000549394"/>
    </source>
</evidence>
<evidence type="ECO:0000259" key="3">
    <source>
        <dbReference type="Pfam" id="PF23753"/>
    </source>
</evidence>
<protein>
    <submittedName>
        <fullName evidence="4">DgyrCDS13819</fullName>
    </submittedName>
</protein>
<dbReference type="Pfam" id="PF23753">
    <property type="entry name" value="TPR_WDR11"/>
    <property type="match status" value="1"/>
</dbReference>
<evidence type="ECO:0000256" key="1">
    <source>
        <dbReference type="SAM" id="MobiDB-lite"/>
    </source>
</evidence>
<dbReference type="OrthoDB" id="1291858at2759"/>